<feature type="coiled-coil region" evidence="1">
    <location>
        <begin position="67"/>
        <end position="147"/>
    </location>
</feature>
<feature type="compositionally biased region" description="Low complexity" evidence="2">
    <location>
        <begin position="178"/>
        <end position="189"/>
    </location>
</feature>
<dbReference type="Proteomes" id="UP000824469">
    <property type="component" value="Unassembled WGS sequence"/>
</dbReference>
<keyword evidence="6" id="KW-1185">Reference proteome</keyword>
<evidence type="ECO:0000313" key="6">
    <source>
        <dbReference type="Proteomes" id="UP000824469"/>
    </source>
</evidence>
<evidence type="ECO:0000259" key="3">
    <source>
        <dbReference type="Pfam" id="PF04784"/>
    </source>
</evidence>
<dbReference type="PANTHER" id="PTHR46248:SF4">
    <property type="entry name" value="OS01G0147800 PROTEIN"/>
    <property type="match status" value="1"/>
</dbReference>
<protein>
    <submittedName>
        <fullName evidence="5">Uncharacterized protein</fullName>
    </submittedName>
</protein>
<feature type="region of interest" description="Disordered" evidence="2">
    <location>
        <begin position="152"/>
        <end position="192"/>
    </location>
</feature>
<dbReference type="Pfam" id="PF14389">
    <property type="entry name" value="Lzipper-MIP1"/>
    <property type="match status" value="1"/>
</dbReference>
<evidence type="ECO:0000313" key="5">
    <source>
        <dbReference type="EMBL" id="KAH9327266.1"/>
    </source>
</evidence>
<dbReference type="InterPro" id="IPR006869">
    <property type="entry name" value="DUF547"/>
</dbReference>
<evidence type="ECO:0000259" key="4">
    <source>
        <dbReference type="Pfam" id="PF14389"/>
    </source>
</evidence>
<feature type="compositionally biased region" description="Polar residues" evidence="2">
    <location>
        <begin position="22"/>
        <end position="43"/>
    </location>
</feature>
<feature type="compositionally biased region" description="Polar residues" evidence="2">
    <location>
        <begin position="303"/>
        <end position="313"/>
    </location>
</feature>
<evidence type="ECO:0000256" key="1">
    <source>
        <dbReference type="SAM" id="Coils"/>
    </source>
</evidence>
<comment type="caution">
    <text evidence="5">The sequence shown here is derived from an EMBL/GenBank/DDBJ whole genome shotgun (WGS) entry which is preliminary data.</text>
</comment>
<feature type="domain" description="DUF547" evidence="3">
    <location>
        <begin position="475"/>
        <end position="605"/>
    </location>
</feature>
<keyword evidence="1" id="KW-0175">Coiled coil</keyword>
<dbReference type="PANTHER" id="PTHR46248">
    <property type="entry name" value="EXPRESSED PROTEIN"/>
    <property type="match status" value="1"/>
</dbReference>
<gene>
    <name evidence="5" type="ORF">KI387_007444</name>
</gene>
<accession>A0AA38GRJ5</accession>
<sequence length="683" mass="76652">MVSKPQRGSDALVALCPAPPSLYQSGEKTPMISSKNSLLQSANKYPEKETQSRQLQRSNTKNASSWKFSQNQKMLDLEQDVDKLRKKLRREEDLRRALQRAFTRPRGARPRFPPFIPPKTQELLAEVAVLEEEVVCLEEKIVHLKQSLYRKAVHAPPSPKQKEPASNSEQLKAKRPPLSRGHLSGSLSSQATDQGKRDLVVVSLLDGIPKKLDSTLGTRGLHRKQVSLGSVSETRGMFFLTQAIDGNCPLYKDLEETKALKSPKGHKKNPATPNISQEKENQLHMEDKSKHTSSLVSKGKTGAQKSSIMQSAVRTLPPTPKEKSGHTAVTTCFGPRMLPTLRIFDDGKNAQPNKLSEEIVKILLSIFSRLSRPSLAVDNETASIVSGSTFSSLSLRSYGSRSSLSFKTPIDRSEEIIFRDPYGVCSESFPRDIGPYKHFQDFTASSFDLSRIPGFASLLRRVRILVNKLCSANLKGLKHHQKLAFWINIYNASMMHAFLEHGIPSTPEKVVALMRKASFNVGGHFMSALVIEHFILRPPFHSQDAFWKKGKSIDEARIRSVFGLGWSEPMVTFALCCGSRSSPAVRVYTADEVETELEVAKKEYLQASIGFTAKKVLIPKLLEWYMRDFAKDMESLLEWICEQLPSSLRTAVETCLKGKRDGYICQAIEVKPYEFDFRYLLPT</sequence>
<feature type="region of interest" description="Disordered" evidence="2">
    <location>
        <begin position="259"/>
        <end position="330"/>
    </location>
</feature>
<dbReference type="Pfam" id="PF04784">
    <property type="entry name" value="DUF547"/>
    <property type="match status" value="1"/>
</dbReference>
<name>A0AA38GRJ5_TAXCH</name>
<dbReference type="AlphaFoldDB" id="A0AA38GRJ5"/>
<proteinExistence type="predicted"/>
<organism evidence="5 6">
    <name type="scientific">Taxus chinensis</name>
    <name type="common">Chinese yew</name>
    <name type="synonym">Taxus wallichiana var. chinensis</name>
    <dbReference type="NCBI Taxonomy" id="29808"/>
    <lineage>
        <taxon>Eukaryota</taxon>
        <taxon>Viridiplantae</taxon>
        <taxon>Streptophyta</taxon>
        <taxon>Embryophyta</taxon>
        <taxon>Tracheophyta</taxon>
        <taxon>Spermatophyta</taxon>
        <taxon>Pinopsida</taxon>
        <taxon>Pinidae</taxon>
        <taxon>Conifers II</taxon>
        <taxon>Cupressales</taxon>
        <taxon>Taxaceae</taxon>
        <taxon>Taxus</taxon>
    </lineage>
</organism>
<feature type="compositionally biased region" description="Polar residues" evidence="2">
    <location>
        <begin position="52"/>
        <end position="67"/>
    </location>
</feature>
<dbReference type="OMA" id="LMEWYSH"/>
<feature type="region of interest" description="Disordered" evidence="2">
    <location>
        <begin position="19"/>
        <end position="67"/>
    </location>
</feature>
<evidence type="ECO:0000256" key="2">
    <source>
        <dbReference type="SAM" id="MobiDB-lite"/>
    </source>
</evidence>
<reference evidence="5 6" key="1">
    <citation type="journal article" date="2021" name="Nat. Plants">
        <title>The Taxus genome provides insights into paclitaxel biosynthesis.</title>
        <authorList>
            <person name="Xiong X."/>
            <person name="Gou J."/>
            <person name="Liao Q."/>
            <person name="Li Y."/>
            <person name="Zhou Q."/>
            <person name="Bi G."/>
            <person name="Li C."/>
            <person name="Du R."/>
            <person name="Wang X."/>
            <person name="Sun T."/>
            <person name="Guo L."/>
            <person name="Liang H."/>
            <person name="Lu P."/>
            <person name="Wu Y."/>
            <person name="Zhang Z."/>
            <person name="Ro D.K."/>
            <person name="Shang Y."/>
            <person name="Huang S."/>
            <person name="Yan J."/>
        </authorList>
    </citation>
    <scope>NUCLEOTIDE SEQUENCE [LARGE SCALE GENOMIC DNA]</scope>
    <source>
        <strain evidence="5">Ta-2019</strain>
    </source>
</reference>
<dbReference type="EMBL" id="JAHRHJ020000002">
    <property type="protein sequence ID" value="KAH9327266.1"/>
    <property type="molecule type" value="Genomic_DNA"/>
</dbReference>
<feature type="compositionally biased region" description="Basic and acidic residues" evidence="2">
    <location>
        <begin position="277"/>
        <end position="290"/>
    </location>
</feature>
<dbReference type="InterPro" id="IPR025757">
    <property type="entry name" value="MIP1_Leuzipper"/>
</dbReference>
<feature type="domain" description="Ternary complex factor MIP1 leucine-zipper" evidence="4">
    <location>
        <begin position="70"/>
        <end position="150"/>
    </location>
</feature>